<feature type="site" description="Transition state stabilizer" evidence="3">
    <location>
        <position position="151"/>
    </location>
</feature>
<evidence type="ECO:0000256" key="2">
    <source>
        <dbReference type="ARBA" id="ARBA00052401"/>
    </source>
</evidence>
<keyword evidence="3" id="KW-0028">Amino-acid biosynthesis</keyword>
<comment type="catalytic activity">
    <reaction evidence="2 3">
        <text>5-(methylsulfanyl)-alpha-D-ribose 1-phosphate = 5-(methylsulfanyl)-D-ribulose 1-phosphate</text>
        <dbReference type="Rhea" id="RHEA:19989"/>
        <dbReference type="ChEBI" id="CHEBI:58533"/>
        <dbReference type="ChEBI" id="CHEBI:58548"/>
        <dbReference type="EC" id="5.3.1.23"/>
    </reaction>
</comment>
<dbReference type="UniPathway" id="UPA00904">
    <property type="reaction ID" value="UER00874"/>
</dbReference>
<dbReference type="SUPFAM" id="SSF100950">
    <property type="entry name" value="NagB/RpiA/CoA transferase-like"/>
    <property type="match status" value="1"/>
</dbReference>
<feature type="active site" description="Proton donor" evidence="3">
    <location>
        <position position="231"/>
    </location>
</feature>
<feature type="binding site" evidence="3">
    <location>
        <begin position="241"/>
        <end position="242"/>
    </location>
    <ligand>
        <name>substrate</name>
    </ligand>
</feature>
<proteinExistence type="inferred from homology"/>
<evidence type="ECO:0000313" key="5">
    <source>
        <dbReference type="Proteomes" id="UP000294581"/>
    </source>
</evidence>
<feature type="binding site" evidence="3">
    <location>
        <begin position="44"/>
        <end position="46"/>
    </location>
    <ligand>
        <name>substrate</name>
    </ligand>
</feature>
<dbReference type="GO" id="GO:0019509">
    <property type="term" value="P:L-methionine salvage from methylthioadenosine"/>
    <property type="evidence" value="ECO:0007669"/>
    <property type="project" value="UniProtKB-UniRule"/>
</dbReference>
<dbReference type="NCBIfam" id="TIGR00524">
    <property type="entry name" value="eIF-2B_rel"/>
    <property type="match status" value="1"/>
</dbReference>
<reference evidence="4 5" key="1">
    <citation type="submission" date="2019-03" db="EMBL/GenBank/DDBJ databases">
        <title>Genomic Encyclopedia of Type Strains, Phase IV (KMG-IV): sequencing the most valuable type-strain genomes for metagenomic binning, comparative biology and taxonomic classification.</title>
        <authorList>
            <person name="Goeker M."/>
        </authorList>
    </citation>
    <scope>NUCLEOTIDE SEQUENCE [LARGE SCALE GENOMIC DNA]</scope>
    <source>
        <strain evidence="4 5">DSM 17974</strain>
    </source>
</reference>
<evidence type="ECO:0000313" key="4">
    <source>
        <dbReference type="EMBL" id="TDY50694.1"/>
    </source>
</evidence>
<dbReference type="OrthoDB" id="9803436at2"/>
<evidence type="ECO:0000256" key="3">
    <source>
        <dbReference type="HAMAP-Rule" id="MF_01678"/>
    </source>
</evidence>
<dbReference type="FunFam" id="1.20.120.420:FF:000003">
    <property type="entry name" value="Methylthioribose-1-phosphate isomerase"/>
    <property type="match status" value="1"/>
</dbReference>
<gene>
    <name evidence="3" type="primary">mtnA</name>
    <name evidence="4" type="ORF">C7445_102254</name>
</gene>
<comment type="similarity">
    <text evidence="3">Belongs to the EIF-2B alpha/beta/delta subunits family. MtnA subfamily.</text>
</comment>
<organism evidence="4 5">
    <name type="scientific">Alicyclobacillus sacchari</name>
    <dbReference type="NCBI Taxonomy" id="392010"/>
    <lineage>
        <taxon>Bacteria</taxon>
        <taxon>Bacillati</taxon>
        <taxon>Bacillota</taxon>
        <taxon>Bacilli</taxon>
        <taxon>Bacillales</taxon>
        <taxon>Alicyclobacillaceae</taxon>
        <taxon>Alicyclobacillus</taxon>
    </lineage>
</organism>
<keyword evidence="5" id="KW-1185">Reference proteome</keyword>
<comment type="function">
    <text evidence="3">Catalyzes the interconversion of methylthioribose-1-phosphate (MTR-1-P) into methylthioribulose-1-phosphate (MTRu-1-P).</text>
</comment>
<protein>
    <recommendedName>
        <fullName evidence="3">Methylthioribose-1-phosphate isomerase</fullName>
        <shortName evidence="3">M1Pi</shortName>
        <shortName evidence="3">MTR-1-P isomerase</shortName>
        <ecNumber evidence="3">5.3.1.23</ecNumber>
    </recommendedName>
    <alternativeName>
        <fullName evidence="3">S-methyl-5-thioribose-1-phosphate isomerase</fullName>
    </alternativeName>
</protein>
<dbReference type="Proteomes" id="UP000294581">
    <property type="component" value="Unassembled WGS sequence"/>
</dbReference>
<dbReference type="HAMAP" id="MF_01678">
    <property type="entry name" value="Salvage_MtnA"/>
    <property type="match status" value="1"/>
</dbReference>
<dbReference type="InterPro" id="IPR005251">
    <property type="entry name" value="IF-M1Pi"/>
</dbReference>
<dbReference type="InterPro" id="IPR042529">
    <property type="entry name" value="IF_2B-like_C"/>
</dbReference>
<dbReference type="Pfam" id="PF01008">
    <property type="entry name" value="IF-2B"/>
    <property type="match status" value="1"/>
</dbReference>
<dbReference type="Gene3D" id="1.20.120.420">
    <property type="entry name" value="translation initiation factor eif-2b, domain 1"/>
    <property type="match status" value="1"/>
</dbReference>
<dbReference type="Gene3D" id="3.40.50.10470">
    <property type="entry name" value="Translation initiation factor eif-2b, domain 2"/>
    <property type="match status" value="1"/>
</dbReference>
<dbReference type="EMBL" id="SORF01000002">
    <property type="protein sequence ID" value="TDY50694.1"/>
    <property type="molecule type" value="Genomic_DNA"/>
</dbReference>
<dbReference type="GO" id="GO:0046523">
    <property type="term" value="F:S-methyl-5-thioribose-1-phosphate isomerase activity"/>
    <property type="evidence" value="ECO:0007669"/>
    <property type="project" value="UniProtKB-UniRule"/>
</dbReference>
<keyword evidence="3" id="KW-0486">Methionine biosynthesis</keyword>
<dbReference type="EC" id="5.3.1.23" evidence="3"/>
<sequence>MRAIRFAPGEVELLDQTKLPHETVWEKFTSADEVAAAIRDMKVRGAPAIGAAAAFGLAAEARRLQGDSQLREKLLEAAKRLRSARPTAVNLAQALDEMLSVLTQTGDDALADALYAKAVAIADADVATNRRIGAFGADVIGQHGGHILTHCNTGSLATVEYGTALGVIRALHERGTLRHVYVDETRPYLQGARLTAYELAEEGIPFDIITDSTAGYAMAQGWVDAVVVGADRIARNGDTANKIGTYTLAVLAQYHGIPFYVAAPTTTLDLATATGRDIPIEERHANEVTHMFGRPIAPIGASARHLAFDVTPGALITGIITECGVAKPPYIESLAEMAGRHGA</sequence>
<dbReference type="NCBIfam" id="NF004326">
    <property type="entry name" value="PRK05720.1"/>
    <property type="match status" value="1"/>
</dbReference>
<dbReference type="InterPro" id="IPR011559">
    <property type="entry name" value="Initiation_fac_2B_a/b/d"/>
</dbReference>
<comment type="caution">
    <text evidence="4">The sequence shown here is derived from an EMBL/GenBank/DDBJ whole genome shotgun (WGS) entry which is preliminary data.</text>
</comment>
<keyword evidence="1 3" id="KW-0413">Isomerase</keyword>
<dbReference type="NCBIfam" id="TIGR00512">
    <property type="entry name" value="salvage_mtnA"/>
    <property type="match status" value="1"/>
</dbReference>
<feature type="binding site" evidence="3">
    <location>
        <position position="190"/>
    </location>
    <ligand>
        <name>substrate</name>
    </ligand>
</feature>
<evidence type="ECO:0000256" key="1">
    <source>
        <dbReference type="ARBA" id="ARBA00023235"/>
    </source>
</evidence>
<dbReference type="RefSeq" id="WP_134158620.1">
    <property type="nucleotide sequence ID" value="NZ_BSUS01000001.1"/>
</dbReference>
<dbReference type="PANTHER" id="PTHR43475:SF1">
    <property type="entry name" value="METHYLTHIORIBOSE-1-PHOSPHATE ISOMERASE"/>
    <property type="match status" value="1"/>
</dbReference>
<dbReference type="AlphaFoldDB" id="A0A4R8LSZ6"/>
<feature type="binding site" evidence="3">
    <location>
        <position position="85"/>
    </location>
    <ligand>
        <name>substrate</name>
    </ligand>
</feature>
<dbReference type="PANTHER" id="PTHR43475">
    <property type="entry name" value="METHYLTHIORIBOSE-1-PHOSPHATE ISOMERASE"/>
    <property type="match status" value="1"/>
</dbReference>
<accession>A0A4R8LSZ6</accession>
<dbReference type="InterPro" id="IPR000649">
    <property type="entry name" value="IF-2B-related"/>
</dbReference>
<dbReference type="InterPro" id="IPR037171">
    <property type="entry name" value="NagB/RpiA_transferase-like"/>
</dbReference>
<comment type="pathway">
    <text evidence="3">Amino-acid biosynthesis; L-methionine biosynthesis via salvage pathway; L-methionine from S-methyl-5-thio-alpha-D-ribose 1-phosphate: step 1/6.</text>
</comment>
<name>A0A4R8LSZ6_9BACL</name>
<dbReference type="InterPro" id="IPR027363">
    <property type="entry name" value="M1Pi_N"/>
</dbReference>
<dbReference type="FunFam" id="3.40.50.10470:FF:000006">
    <property type="entry name" value="Methylthioribose-1-phosphate isomerase"/>
    <property type="match status" value="1"/>
</dbReference>